<proteinExistence type="inferred from homology"/>
<sequence>MKRSEIQRTIRWAKEFLAQHHFYLPEFADWTVREWKKRESHISVILKTMRGWDITDYGMGNFREIGSVLFTIRNGCVGDPALGTPYAEKVIPIYEGQRLPMHYHENKTEDIINRGGGMMFMKLYNALENGKPDVESNVIVYMDGIERCVKPGEEFLVGAGSSVSLTPRMYHIFGAKEGYGDLIVGEVSSVNDDNTDNFYYEQVSRFAEVEEDEEMIYPLCNEYNKIFKKKDHD</sequence>
<dbReference type="EMBL" id="JACOON010000006">
    <property type="protein sequence ID" value="MBC5648889.1"/>
    <property type="molecule type" value="Genomic_DNA"/>
</dbReference>
<evidence type="ECO:0000256" key="1">
    <source>
        <dbReference type="ARBA" id="ARBA00001936"/>
    </source>
</evidence>
<comment type="cofactor">
    <cofactor evidence="1">
        <name>Mn(2+)</name>
        <dbReference type="ChEBI" id="CHEBI:29035"/>
    </cofactor>
</comment>
<dbReference type="InterPro" id="IPR047581">
    <property type="entry name" value="EcSI_cupin"/>
</dbReference>
<comment type="caution">
    <text evidence="9">The sequence shown here is derived from an EMBL/GenBank/DDBJ whole genome shotgun (WGS) entry which is preliminary data.</text>
</comment>
<dbReference type="Gene3D" id="2.60.120.10">
    <property type="entry name" value="Jelly Rolls"/>
    <property type="match status" value="1"/>
</dbReference>
<evidence type="ECO:0000256" key="4">
    <source>
        <dbReference type="ARBA" id="ARBA00023235"/>
    </source>
</evidence>
<keyword evidence="4 9" id="KW-0413">Isomerase</keyword>
<keyword evidence="10" id="KW-1185">Reference proteome</keyword>
<comment type="catalytic activity">
    <reaction evidence="6">
        <text>D-lyxose = D-xylulose</text>
        <dbReference type="Rhea" id="RHEA:14201"/>
        <dbReference type="ChEBI" id="CHEBI:16789"/>
        <dbReference type="ChEBI" id="CHEBI:17140"/>
        <dbReference type="EC" id="5.3.1.15"/>
    </reaction>
</comment>
<dbReference type="RefSeq" id="WP_186858348.1">
    <property type="nucleotide sequence ID" value="NZ_JACOON010000006.1"/>
</dbReference>
<name>A0ABR7EIE0_9FIRM</name>
<keyword evidence="3" id="KW-0464">Manganese</keyword>
<reference evidence="9 10" key="1">
    <citation type="submission" date="2020-08" db="EMBL/GenBank/DDBJ databases">
        <title>Genome public.</title>
        <authorList>
            <person name="Liu C."/>
            <person name="Sun Q."/>
        </authorList>
    </citation>
    <scope>NUCLEOTIDE SEQUENCE [LARGE SCALE GENOMIC DNA]</scope>
    <source>
        <strain evidence="9 10">NSJ-35</strain>
    </source>
</reference>
<accession>A0ABR7EIE0</accession>
<keyword evidence="2" id="KW-0479">Metal-binding</keyword>
<dbReference type="EC" id="5.3.1.15" evidence="8"/>
<dbReference type="InterPro" id="IPR014710">
    <property type="entry name" value="RmlC-like_jellyroll"/>
</dbReference>
<evidence type="ECO:0000313" key="9">
    <source>
        <dbReference type="EMBL" id="MBC5648889.1"/>
    </source>
</evidence>
<keyword evidence="5" id="KW-0119">Carbohydrate metabolism</keyword>
<dbReference type="GO" id="GO:0016853">
    <property type="term" value="F:isomerase activity"/>
    <property type="evidence" value="ECO:0007669"/>
    <property type="project" value="UniProtKB-KW"/>
</dbReference>
<protein>
    <recommendedName>
        <fullName evidence="8">D-lyxose ketol-isomerase</fullName>
        <ecNumber evidence="8">5.3.1.15</ecNumber>
    </recommendedName>
</protein>
<evidence type="ECO:0000256" key="6">
    <source>
        <dbReference type="ARBA" id="ARBA00044907"/>
    </source>
</evidence>
<gene>
    <name evidence="9" type="ORF">H8S18_11120</name>
</gene>
<evidence type="ECO:0000256" key="3">
    <source>
        <dbReference type="ARBA" id="ARBA00023211"/>
    </source>
</evidence>
<evidence type="ECO:0000256" key="7">
    <source>
        <dbReference type="ARBA" id="ARBA00044951"/>
    </source>
</evidence>
<dbReference type="CDD" id="cd20309">
    <property type="entry name" value="cupin_EcSI"/>
    <property type="match status" value="1"/>
</dbReference>
<comment type="similarity">
    <text evidence="7">Belongs to the D-lyxose ketol-isomerase family.</text>
</comment>
<evidence type="ECO:0000256" key="5">
    <source>
        <dbReference type="ARBA" id="ARBA00023277"/>
    </source>
</evidence>
<dbReference type="InterPro" id="IPR010864">
    <property type="entry name" value="D-lyxose_isomer"/>
</dbReference>
<dbReference type="Proteomes" id="UP000606889">
    <property type="component" value="Unassembled WGS sequence"/>
</dbReference>
<organism evidence="9 10">
    <name type="scientific">Christensenella tenuis</name>
    <dbReference type="NCBI Taxonomy" id="2763033"/>
    <lineage>
        <taxon>Bacteria</taxon>
        <taxon>Bacillati</taxon>
        <taxon>Bacillota</taxon>
        <taxon>Clostridia</taxon>
        <taxon>Christensenellales</taxon>
        <taxon>Christensenellaceae</taxon>
        <taxon>Christensenella</taxon>
    </lineage>
</organism>
<dbReference type="Pfam" id="PF07385">
    <property type="entry name" value="Lyx_isomer"/>
    <property type="match status" value="1"/>
</dbReference>
<evidence type="ECO:0000313" key="10">
    <source>
        <dbReference type="Proteomes" id="UP000606889"/>
    </source>
</evidence>
<evidence type="ECO:0000256" key="2">
    <source>
        <dbReference type="ARBA" id="ARBA00022723"/>
    </source>
</evidence>
<evidence type="ECO:0000256" key="8">
    <source>
        <dbReference type="ARBA" id="ARBA00044972"/>
    </source>
</evidence>